<evidence type="ECO:0000313" key="2">
    <source>
        <dbReference type="Proteomes" id="UP000253034"/>
    </source>
</evidence>
<dbReference type="Gene3D" id="3.30.1330.40">
    <property type="entry name" value="RutC-like"/>
    <property type="match status" value="2"/>
</dbReference>
<dbReference type="GO" id="GO:0019239">
    <property type="term" value="F:deaminase activity"/>
    <property type="evidence" value="ECO:0007669"/>
    <property type="project" value="TreeGrafter"/>
</dbReference>
<dbReference type="PANTHER" id="PTHR11803:SF39">
    <property type="entry name" value="2-IMINOBUTANOATE_2-IMINOPROPANOATE DEAMINASE"/>
    <property type="match status" value="1"/>
</dbReference>
<dbReference type="AlphaFoldDB" id="A0A369AGK7"/>
<accession>A0A369AGK7</accession>
<dbReference type="OrthoDB" id="1114505at2"/>
<dbReference type="EMBL" id="QPJT01000042">
    <property type="protein sequence ID" value="RCX08490.1"/>
    <property type="molecule type" value="Genomic_DNA"/>
</dbReference>
<reference evidence="1 2" key="1">
    <citation type="submission" date="2018-07" db="EMBL/GenBank/DDBJ databases">
        <title>Genomic Encyclopedia of Type Strains, Phase IV (KMG-IV): sequencing the most valuable type-strain genomes for metagenomic binning, comparative biology and taxonomic classification.</title>
        <authorList>
            <person name="Goeker M."/>
        </authorList>
    </citation>
    <scope>NUCLEOTIDE SEQUENCE [LARGE SCALE GENOMIC DNA]</scope>
    <source>
        <strain evidence="1 2">DSM 27016</strain>
    </source>
</reference>
<dbReference type="SUPFAM" id="SSF55298">
    <property type="entry name" value="YjgF-like"/>
    <property type="match status" value="1"/>
</dbReference>
<gene>
    <name evidence="1" type="ORF">DFR58_1425</name>
</gene>
<dbReference type="GO" id="GO:0005829">
    <property type="term" value="C:cytosol"/>
    <property type="evidence" value="ECO:0007669"/>
    <property type="project" value="TreeGrafter"/>
</dbReference>
<organism evidence="1 2">
    <name type="scientific">Anaerobacterium chartisolvens</name>
    <dbReference type="NCBI Taxonomy" id="1297424"/>
    <lineage>
        <taxon>Bacteria</taxon>
        <taxon>Bacillati</taxon>
        <taxon>Bacillota</taxon>
        <taxon>Clostridia</taxon>
        <taxon>Eubacteriales</taxon>
        <taxon>Oscillospiraceae</taxon>
        <taxon>Anaerobacterium</taxon>
    </lineage>
</organism>
<dbReference type="RefSeq" id="WP_114300176.1">
    <property type="nucleotide sequence ID" value="NZ_QPJT01000042.1"/>
</dbReference>
<protein>
    <submittedName>
        <fullName evidence="1">Enamine deaminase RidA (YjgF/YER057c/UK114 family)</fullName>
    </submittedName>
</protein>
<name>A0A369AGK7_9FIRM</name>
<keyword evidence="2" id="KW-1185">Reference proteome</keyword>
<sequence length="385" mass="43821">MDKTTSLRIKEYDFGDHTRHYLTLALSSFTTMEEIEKGCRELYEYLKEKSIRIVFEKVFGKLEFKKNVKDIRKYLAEALKLELGPLSYLEGEPVCQAPVCSVTVYGISSDQGFVDFDYIHDKDNKIGTSYNILGTNYLHLYGLTCQDNEPKSTAQEYTSLFCRIQNCIVQRGFTPGDIVRTWIYMDEIYENYCNLNLARREFFEKNNIGYSDTSDALPASTCIGGKASNKSTAAIDVFCINKNGDYPEITRMYNRLQNEAEGKDYLFGPTFARAKSIDYGTHCEIQISGTASIDETGSTVFLNDPYNQIKKTFLNVEALLKQKGMDFGDVCVSTCFLKEREYDDIFNNVLTELGLCGLFDTVVMGDVCRSDLLFEFDGIAIKKKI</sequence>
<evidence type="ECO:0000313" key="1">
    <source>
        <dbReference type="EMBL" id="RCX08490.1"/>
    </source>
</evidence>
<dbReference type="PANTHER" id="PTHR11803">
    <property type="entry name" value="2-IMINOBUTANOATE/2-IMINOPROPANOATE DEAMINASE RIDA"/>
    <property type="match status" value="1"/>
</dbReference>
<comment type="caution">
    <text evidence="1">The sequence shown here is derived from an EMBL/GenBank/DDBJ whole genome shotgun (WGS) entry which is preliminary data.</text>
</comment>
<dbReference type="InterPro" id="IPR035959">
    <property type="entry name" value="RutC-like_sf"/>
</dbReference>
<dbReference type="InterPro" id="IPR006175">
    <property type="entry name" value="YjgF/YER057c/UK114"/>
</dbReference>
<proteinExistence type="predicted"/>
<dbReference type="Proteomes" id="UP000253034">
    <property type="component" value="Unassembled WGS sequence"/>
</dbReference>